<feature type="region of interest" description="Disordered" evidence="1">
    <location>
        <begin position="1"/>
        <end position="46"/>
    </location>
</feature>
<evidence type="ECO:0000313" key="2">
    <source>
        <dbReference type="EMBL" id="MBW82256.1"/>
    </source>
</evidence>
<proteinExistence type="predicted"/>
<feature type="compositionally biased region" description="Polar residues" evidence="1">
    <location>
        <begin position="15"/>
        <end position="33"/>
    </location>
</feature>
<reference evidence="2" key="1">
    <citation type="submission" date="2018-02" db="EMBL/GenBank/DDBJ databases">
        <title>Rhizophora mucronata_Transcriptome.</title>
        <authorList>
            <person name="Meera S.P."/>
            <person name="Sreeshan A."/>
            <person name="Augustine A."/>
        </authorList>
    </citation>
    <scope>NUCLEOTIDE SEQUENCE</scope>
    <source>
        <tissue evidence="2">Leaf</tissue>
    </source>
</reference>
<evidence type="ECO:0000256" key="1">
    <source>
        <dbReference type="SAM" id="MobiDB-lite"/>
    </source>
</evidence>
<protein>
    <submittedName>
        <fullName evidence="2">Uncharacterized protein</fullName>
    </submittedName>
</protein>
<feature type="compositionally biased region" description="Basic and acidic residues" evidence="1">
    <location>
        <begin position="37"/>
        <end position="46"/>
    </location>
</feature>
<organism evidence="2">
    <name type="scientific">Rhizophora mucronata</name>
    <name type="common">Asiatic mangrove</name>
    <dbReference type="NCBI Taxonomy" id="61149"/>
    <lineage>
        <taxon>Eukaryota</taxon>
        <taxon>Viridiplantae</taxon>
        <taxon>Streptophyta</taxon>
        <taxon>Embryophyta</taxon>
        <taxon>Tracheophyta</taxon>
        <taxon>Spermatophyta</taxon>
        <taxon>Magnoliopsida</taxon>
        <taxon>eudicotyledons</taxon>
        <taxon>Gunneridae</taxon>
        <taxon>Pentapetalae</taxon>
        <taxon>rosids</taxon>
        <taxon>fabids</taxon>
        <taxon>Malpighiales</taxon>
        <taxon>Rhizophoraceae</taxon>
        <taxon>Rhizophora</taxon>
    </lineage>
</organism>
<dbReference type="EMBL" id="GGEC01001773">
    <property type="protein sequence ID" value="MBW82256.1"/>
    <property type="molecule type" value="Transcribed_RNA"/>
</dbReference>
<sequence length="46" mass="5159">MNLKRRKGRQQGQRESNTIAQSVQPSTSLSKSIKLQHHTDGPTKSI</sequence>
<accession>A0A2P2IM25</accession>
<dbReference type="AlphaFoldDB" id="A0A2P2IM25"/>
<name>A0A2P2IM25_RHIMU</name>